<feature type="transmembrane region" description="Helical" evidence="5">
    <location>
        <begin position="187"/>
        <end position="208"/>
    </location>
</feature>
<keyword evidence="3 5" id="KW-1133">Transmembrane helix</keyword>
<evidence type="ECO:0000313" key="8">
    <source>
        <dbReference type="Proteomes" id="UP000504636"/>
    </source>
</evidence>
<keyword evidence="4 5" id="KW-0472">Membrane</keyword>
<dbReference type="InterPro" id="IPR020846">
    <property type="entry name" value="MFS_dom"/>
</dbReference>
<dbReference type="PANTHER" id="PTHR23501">
    <property type="entry name" value="MAJOR FACILITATOR SUPERFAMILY"/>
    <property type="match status" value="1"/>
</dbReference>
<dbReference type="GO" id="GO:0005886">
    <property type="term" value="C:plasma membrane"/>
    <property type="evidence" value="ECO:0007669"/>
    <property type="project" value="TreeGrafter"/>
</dbReference>
<comment type="subcellular location">
    <subcellularLocation>
        <location evidence="1">Membrane</location>
        <topology evidence="1">Multi-pass membrane protein</topology>
    </subcellularLocation>
</comment>
<feature type="transmembrane region" description="Helical" evidence="5">
    <location>
        <begin position="83"/>
        <end position="104"/>
    </location>
</feature>
<protein>
    <submittedName>
        <fullName evidence="7 9">Efflux pump antibiotic resistance protein</fullName>
    </submittedName>
</protein>
<dbReference type="OrthoDB" id="10021397at2759"/>
<feature type="transmembrane region" description="Helical" evidence="5">
    <location>
        <begin position="28"/>
        <end position="50"/>
    </location>
</feature>
<dbReference type="InterPro" id="IPR036259">
    <property type="entry name" value="MFS_trans_sf"/>
</dbReference>
<dbReference type="GO" id="GO:0022857">
    <property type="term" value="F:transmembrane transporter activity"/>
    <property type="evidence" value="ECO:0007669"/>
    <property type="project" value="InterPro"/>
</dbReference>
<evidence type="ECO:0000256" key="2">
    <source>
        <dbReference type="ARBA" id="ARBA00022692"/>
    </source>
</evidence>
<dbReference type="Gene3D" id="1.20.1250.20">
    <property type="entry name" value="MFS general substrate transporter like domains"/>
    <property type="match status" value="1"/>
</dbReference>
<dbReference type="Gene3D" id="1.20.1720.10">
    <property type="entry name" value="Multidrug resistance protein D"/>
    <property type="match status" value="1"/>
</dbReference>
<name>A0A6A6YDP6_9PEZI</name>
<dbReference type="CDD" id="cd17502">
    <property type="entry name" value="MFS_Azr1_MDR_like"/>
    <property type="match status" value="1"/>
</dbReference>
<dbReference type="EMBL" id="MU003706">
    <property type="protein sequence ID" value="KAF2806678.1"/>
    <property type="molecule type" value="Genomic_DNA"/>
</dbReference>
<evidence type="ECO:0000313" key="7">
    <source>
        <dbReference type="EMBL" id="KAF2806678.1"/>
    </source>
</evidence>
<dbReference type="InterPro" id="IPR011701">
    <property type="entry name" value="MFS"/>
</dbReference>
<feature type="transmembrane region" description="Helical" evidence="5">
    <location>
        <begin position="257"/>
        <end position="277"/>
    </location>
</feature>
<reference evidence="7 9" key="1">
    <citation type="journal article" date="2020" name="Stud. Mycol.">
        <title>101 Dothideomycetes genomes: a test case for predicting lifestyles and emergence of pathogens.</title>
        <authorList>
            <person name="Haridas S."/>
            <person name="Albert R."/>
            <person name="Binder M."/>
            <person name="Bloem J."/>
            <person name="Labutti K."/>
            <person name="Salamov A."/>
            <person name="Andreopoulos B."/>
            <person name="Baker S."/>
            <person name="Barry K."/>
            <person name="Bills G."/>
            <person name="Bluhm B."/>
            <person name="Cannon C."/>
            <person name="Castanera R."/>
            <person name="Culley D."/>
            <person name="Daum C."/>
            <person name="Ezra D."/>
            <person name="Gonzalez J."/>
            <person name="Henrissat B."/>
            <person name="Kuo A."/>
            <person name="Liang C."/>
            <person name="Lipzen A."/>
            <person name="Lutzoni F."/>
            <person name="Magnuson J."/>
            <person name="Mondo S."/>
            <person name="Nolan M."/>
            <person name="Ohm R."/>
            <person name="Pangilinan J."/>
            <person name="Park H.-J."/>
            <person name="Ramirez L."/>
            <person name="Alfaro M."/>
            <person name="Sun H."/>
            <person name="Tritt A."/>
            <person name="Yoshinaga Y."/>
            <person name="Zwiers L.-H."/>
            <person name="Turgeon B."/>
            <person name="Goodwin S."/>
            <person name="Spatafora J."/>
            <person name="Crous P."/>
            <person name="Grigoriev I."/>
        </authorList>
    </citation>
    <scope>NUCLEOTIDE SEQUENCE</scope>
    <source>
        <strain evidence="7 9">CBS 304.34</strain>
    </source>
</reference>
<feature type="transmembrane region" description="Helical" evidence="5">
    <location>
        <begin position="220"/>
        <end position="237"/>
    </location>
</feature>
<evidence type="ECO:0000313" key="9">
    <source>
        <dbReference type="RefSeq" id="XP_033573642.1"/>
    </source>
</evidence>
<gene>
    <name evidence="7 9" type="ORF">BDZ99DRAFT_421782</name>
</gene>
<organism evidence="7">
    <name type="scientific">Mytilinidion resinicola</name>
    <dbReference type="NCBI Taxonomy" id="574789"/>
    <lineage>
        <taxon>Eukaryota</taxon>
        <taxon>Fungi</taxon>
        <taxon>Dikarya</taxon>
        <taxon>Ascomycota</taxon>
        <taxon>Pezizomycotina</taxon>
        <taxon>Dothideomycetes</taxon>
        <taxon>Pleosporomycetidae</taxon>
        <taxon>Mytilinidiales</taxon>
        <taxon>Mytilinidiaceae</taxon>
        <taxon>Mytilinidion</taxon>
    </lineage>
</organism>
<evidence type="ECO:0000259" key="6">
    <source>
        <dbReference type="PROSITE" id="PS50850"/>
    </source>
</evidence>
<feature type="transmembrane region" description="Helical" evidence="5">
    <location>
        <begin position="116"/>
        <end position="137"/>
    </location>
</feature>
<dbReference type="RefSeq" id="XP_033573642.1">
    <property type="nucleotide sequence ID" value="XM_033716958.1"/>
</dbReference>
<keyword evidence="8" id="KW-1185">Reference proteome</keyword>
<evidence type="ECO:0000256" key="3">
    <source>
        <dbReference type="ARBA" id="ARBA00022989"/>
    </source>
</evidence>
<sequence>MFLVGIDASIIGVAIPRITASFRSLDDIAWYGSAYMLPCTVLQPSFGAFFKSFNVTYVYMASIILFEAGSVLCAAAPTSTAFILGRAVSGCGAAGIFQGALSIIGYTVEKKKIPLYYGYVVSVFGISTCTAPIFGGALTDHVSWRWCFWINLPIGCVVLVLVPMFIRVRLSNDALRKMPVLVRLRRIDWIGTVLFTGAFTCLFLALQWGGQIKPWKSPEVIGLIVGFALLLGVFVWTQKLMGERSLIPLRLLKQRTVLFGSMYLLLMYLALSVYLYYIPIYFQAIRGTSATNSGVRIIALDVSRVVFVVIAAALVTKWGHYMPFMVAGSGIGAIGAGLLTMLDVDTGTALSTIYMLIWGAGAGIGANQPFTALQAALSENDMPIGNGITVFALQLGSALAYAISQTMFLTEVFHLVETNPLTQNISRSAILAAGATNLGRLSTNPETVRVVRSAYISAIKDVMLVALVSVCLAHLALPGMEWLKIPVDKAGEQDEEMVAPIKEGNESRGN</sequence>
<feature type="transmembrane region" description="Helical" evidence="5">
    <location>
        <begin position="57"/>
        <end position="77"/>
    </location>
</feature>
<dbReference type="PROSITE" id="PS50850">
    <property type="entry name" value="MFS"/>
    <property type="match status" value="1"/>
</dbReference>
<feature type="transmembrane region" description="Helical" evidence="5">
    <location>
        <begin position="297"/>
        <end position="315"/>
    </location>
</feature>
<dbReference type="GeneID" id="54457851"/>
<proteinExistence type="predicted"/>
<feature type="transmembrane region" description="Helical" evidence="5">
    <location>
        <begin position="353"/>
        <end position="372"/>
    </location>
</feature>
<feature type="transmembrane region" description="Helical" evidence="5">
    <location>
        <begin position="322"/>
        <end position="341"/>
    </location>
</feature>
<reference evidence="9" key="3">
    <citation type="submission" date="2025-04" db="UniProtKB">
        <authorList>
            <consortium name="RefSeq"/>
        </authorList>
    </citation>
    <scope>IDENTIFICATION</scope>
    <source>
        <strain evidence="9">CBS 304.34</strain>
    </source>
</reference>
<dbReference type="SUPFAM" id="SSF103473">
    <property type="entry name" value="MFS general substrate transporter"/>
    <property type="match status" value="1"/>
</dbReference>
<feature type="transmembrane region" description="Helical" evidence="5">
    <location>
        <begin position="384"/>
        <end position="403"/>
    </location>
</feature>
<reference evidence="9" key="2">
    <citation type="submission" date="2020-04" db="EMBL/GenBank/DDBJ databases">
        <authorList>
            <consortium name="NCBI Genome Project"/>
        </authorList>
    </citation>
    <scope>NUCLEOTIDE SEQUENCE</scope>
    <source>
        <strain evidence="9">CBS 304.34</strain>
    </source>
</reference>
<dbReference type="Proteomes" id="UP000504636">
    <property type="component" value="Unplaced"/>
</dbReference>
<evidence type="ECO:0000256" key="1">
    <source>
        <dbReference type="ARBA" id="ARBA00004141"/>
    </source>
</evidence>
<feature type="domain" description="Major facilitator superfamily (MFS) profile" evidence="6">
    <location>
        <begin position="1"/>
        <end position="481"/>
    </location>
</feature>
<feature type="transmembrane region" description="Helical" evidence="5">
    <location>
        <begin position="143"/>
        <end position="166"/>
    </location>
</feature>
<accession>A0A6A6YDP6</accession>
<dbReference type="Pfam" id="PF07690">
    <property type="entry name" value="MFS_1"/>
    <property type="match status" value="1"/>
</dbReference>
<dbReference type="AlphaFoldDB" id="A0A6A6YDP6"/>
<dbReference type="PANTHER" id="PTHR23501:SF199">
    <property type="entry name" value="MFS EFFLUX TRANSPORTER INPD-RELATED"/>
    <property type="match status" value="1"/>
</dbReference>
<keyword evidence="2 5" id="KW-0812">Transmembrane</keyword>
<evidence type="ECO:0000256" key="5">
    <source>
        <dbReference type="SAM" id="Phobius"/>
    </source>
</evidence>
<evidence type="ECO:0000256" key="4">
    <source>
        <dbReference type="ARBA" id="ARBA00023136"/>
    </source>
</evidence>